<evidence type="ECO:0000313" key="2">
    <source>
        <dbReference type="EMBL" id="SIT34768.1"/>
    </source>
</evidence>
<dbReference type="PANTHER" id="PTHR10900:SF77">
    <property type="entry name" value="FI19380P1"/>
    <property type="match status" value="1"/>
</dbReference>
<dbReference type="GO" id="GO:0005615">
    <property type="term" value="C:extracellular space"/>
    <property type="evidence" value="ECO:0007669"/>
    <property type="project" value="TreeGrafter"/>
</dbReference>
<name>A0A173MAR8_9BACT</name>
<dbReference type="KEGG" id="fln:FLA_0550"/>
<sequence length="500" mass="56577">MRYGKYYWWLLLFTGFIACKKWSDHTEVKEQALNQDLMEQISSRSNLSLFKTYLVKTGLDKELTASKNFTVFAPVDAVLKNLDAAVVNNTDSLRKVLLNHIAGQLYFTRMANDSVRAYMLNGKRVFFYQQHFDDANITEGDIYVKNGVLQIIDKVVPPLPNAWQLIDSLQDVYAQNAYIARLTYQKQDPTKAEVDSINPITGEIVYKPGTGIVTVNTFTDKVYNLDNEDSLYTYLVLDDNAYATEKTRQKPFFKSTDAVITEGNAAWNVVKDLAIKGLYSIDKLPDTLLSKFNVRVPVSKANIVATHKVSNGIVYVLSASASPMKDKIPECIVQGENPFAFKGDVISKTFYRIRNNPNTGKSFNDMYIQSPGASFYVEYITNEVYTAKYKVYWVALSDYTYRTDNDDYTYGTTTAFQQRLAMDSSANATSLPYTAVNPYTYTETYLGEYTKGSYDFPIYILNRLSGNVVTPATVHMYLTAAASTPNYLSLDYIKLVPVLE</sequence>
<gene>
    <name evidence="2" type="ORF">SAMN05421788_1196</name>
</gene>
<evidence type="ECO:0000259" key="1">
    <source>
        <dbReference type="PROSITE" id="PS50213"/>
    </source>
</evidence>
<evidence type="ECO:0000313" key="3">
    <source>
        <dbReference type="Proteomes" id="UP000186917"/>
    </source>
</evidence>
<proteinExistence type="predicted"/>
<organism evidence="2 3">
    <name type="scientific">Filimonas lacunae</name>
    <dbReference type="NCBI Taxonomy" id="477680"/>
    <lineage>
        <taxon>Bacteria</taxon>
        <taxon>Pseudomonadati</taxon>
        <taxon>Bacteroidota</taxon>
        <taxon>Chitinophagia</taxon>
        <taxon>Chitinophagales</taxon>
        <taxon>Chitinophagaceae</taxon>
        <taxon>Filimonas</taxon>
    </lineage>
</organism>
<dbReference type="SUPFAM" id="SSF82153">
    <property type="entry name" value="FAS1 domain"/>
    <property type="match status" value="1"/>
</dbReference>
<keyword evidence="3" id="KW-1185">Reference proteome</keyword>
<dbReference type="PANTHER" id="PTHR10900">
    <property type="entry name" value="PERIOSTIN-RELATED"/>
    <property type="match status" value="1"/>
</dbReference>
<dbReference type="RefSeq" id="WP_076382993.1">
    <property type="nucleotide sequence ID" value="NZ_AP017422.1"/>
</dbReference>
<dbReference type="Pfam" id="PF02469">
    <property type="entry name" value="Fasciclin"/>
    <property type="match status" value="1"/>
</dbReference>
<reference evidence="3" key="1">
    <citation type="submission" date="2017-01" db="EMBL/GenBank/DDBJ databases">
        <authorList>
            <person name="Varghese N."/>
            <person name="Submissions S."/>
        </authorList>
    </citation>
    <scope>NUCLEOTIDE SEQUENCE [LARGE SCALE GENOMIC DNA]</scope>
    <source>
        <strain evidence="3">DSM 21054</strain>
    </source>
</reference>
<dbReference type="Proteomes" id="UP000186917">
    <property type="component" value="Unassembled WGS sequence"/>
</dbReference>
<accession>A0A173MAR8</accession>
<dbReference type="OrthoDB" id="831756at2"/>
<dbReference type="InterPro" id="IPR000782">
    <property type="entry name" value="FAS1_domain"/>
</dbReference>
<dbReference type="InterPro" id="IPR036378">
    <property type="entry name" value="FAS1_dom_sf"/>
</dbReference>
<dbReference type="EMBL" id="FTOR01000019">
    <property type="protein sequence ID" value="SIT34768.1"/>
    <property type="molecule type" value="Genomic_DNA"/>
</dbReference>
<dbReference type="InterPro" id="IPR050904">
    <property type="entry name" value="Adhesion/Biosynth-related"/>
</dbReference>
<dbReference type="AlphaFoldDB" id="A0A173MAR8"/>
<dbReference type="PROSITE" id="PS51257">
    <property type="entry name" value="PROKAR_LIPOPROTEIN"/>
    <property type="match status" value="1"/>
</dbReference>
<dbReference type="Gene3D" id="2.30.180.10">
    <property type="entry name" value="FAS1 domain"/>
    <property type="match status" value="1"/>
</dbReference>
<feature type="domain" description="FAS1" evidence="1">
    <location>
        <begin position="34"/>
        <end position="156"/>
    </location>
</feature>
<dbReference type="PROSITE" id="PS50213">
    <property type="entry name" value="FAS1"/>
    <property type="match status" value="1"/>
</dbReference>
<protein>
    <submittedName>
        <fullName evidence="2">Uncaracterized surface protein containing fasciclin (FAS1) repeats</fullName>
    </submittedName>
</protein>
<dbReference type="STRING" id="477680.SAMN05421788_1196"/>
<dbReference type="SMART" id="SM00554">
    <property type="entry name" value="FAS1"/>
    <property type="match status" value="1"/>
</dbReference>